<keyword evidence="2" id="KW-1185">Reference proteome</keyword>
<evidence type="ECO:0000313" key="2">
    <source>
        <dbReference type="Proteomes" id="UP001602245"/>
    </source>
</evidence>
<gene>
    <name evidence="1" type="ORF">ACFY35_19025</name>
</gene>
<organism evidence="1 2">
    <name type="scientific">Paractinoplanes globisporus</name>
    <dbReference type="NCBI Taxonomy" id="113565"/>
    <lineage>
        <taxon>Bacteria</taxon>
        <taxon>Bacillati</taxon>
        <taxon>Actinomycetota</taxon>
        <taxon>Actinomycetes</taxon>
        <taxon>Micromonosporales</taxon>
        <taxon>Micromonosporaceae</taxon>
        <taxon>Paractinoplanes</taxon>
    </lineage>
</organism>
<accession>A0ABW6WGM1</accession>
<evidence type="ECO:0000313" key="1">
    <source>
        <dbReference type="EMBL" id="MFF5291540.1"/>
    </source>
</evidence>
<proteinExistence type="predicted"/>
<dbReference type="RefSeq" id="WP_020515447.1">
    <property type="nucleotide sequence ID" value="NZ_JBIAZU010000003.1"/>
</dbReference>
<dbReference type="Proteomes" id="UP001602245">
    <property type="component" value="Unassembled WGS sequence"/>
</dbReference>
<comment type="caution">
    <text evidence="1">The sequence shown here is derived from an EMBL/GenBank/DDBJ whole genome shotgun (WGS) entry which is preliminary data.</text>
</comment>
<reference evidence="1 2" key="1">
    <citation type="submission" date="2024-10" db="EMBL/GenBank/DDBJ databases">
        <title>The Natural Products Discovery Center: Release of the First 8490 Sequenced Strains for Exploring Actinobacteria Biosynthetic Diversity.</title>
        <authorList>
            <person name="Kalkreuter E."/>
            <person name="Kautsar S.A."/>
            <person name="Yang D."/>
            <person name="Bader C.D."/>
            <person name="Teijaro C.N."/>
            <person name="Fluegel L."/>
            <person name="Davis C.M."/>
            <person name="Simpson J.R."/>
            <person name="Lauterbach L."/>
            <person name="Steele A.D."/>
            <person name="Gui C."/>
            <person name="Meng S."/>
            <person name="Li G."/>
            <person name="Viehrig K."/>
            <person name="Ye F."/>
            <person name="Su P."/>
            <person name="Kiefer A.F."/>
            <person name="Nichols A."/>
            <person name="Cepeda A.J."/>
            <person name="Yan W."/>
            <person name="Fan B."/>
            <person name="Jiang Y."/>
            <person name="Adhikari A."/>
            <person name="Zheng C.-J."/>
            <person name="Schuster L."/>
            <person name="Cowan T.M."/>
            <person name="Smanski M.J."/>
            <person name="Chevrette M.G."/>
            <person name="De Carvalho L.P.S."/>
            <person name="Shen B."/>
        </authorList>
    </citation>
    <scope>NUCLEOTIDE SEQUENCE [LARGE SCALE GENOMIC DNA]</scope>
    <source>
        <strain evidence="1 2">NPDC000087</strain>
    </source>
</reference>
<name>A0ABW6WGM1_9ACTN</name>
<protein>
    <submittedName>
        <fullName evidence="1">Uncharacterized protein</fullName>
    </submittedName>
</protein>
<dbReference type="EMBL" id="JBIAZU010000003">
    <property type="protein sequence ID" value="MFF5291540.1"/>
    <property type="molecule type" value="Genomic_DNA"/>
</dbReference>
<sequence>MIRAQVTDRDALAARLPSELAMYLRAREWTIRGRSGSGIQWVKMIDGEEFEALQPQESTIRDYAARVRDLLNVLGAAEDRSELEVLADITSVSMDVHTVRTFPPDNGPGMIGLDDGVQAFESVRSLVIAAAYAVSAEQPRAVQPARKSAEVLRLLREVRIGPSAEGSFILSVRTPVPPRLSVAQPALFDDDLTDDDESAEPFERRVSLRLYDAIRAAHQAANDALVGPNGLDVFTQAVPTGVSANLCEALVGLGGEAGHPFELSLRLAPSRPLRARMFEPVRFRRDHLPVLASAAREMRERVPEEGVVVVGNVVRLHREGSGTGEISIAGTLEGDDRLRRVWMNLDGEDYVEATRAHQEMLVVSVRGDLVRRGTRLFLTNPAAFRVTAGED</sequence>